<dbReference type="GeneID" id="79412930"/>
<reference evidence="1" key="1">
    <citation type="submission" date="2022-11" db="EMBL/GenBank/DDBJ databases">
        <authorList>
            <person name="Jaryenneh J.D."/>
            <person name="Schoeniger J.S."/>
            <person name="Mageeney C.M."/>
        </authorList>
    </citation>
    <scope>NUCLEOTIDE SEQUENCE</scope>
</reference>
<dbReference type="KEGG" id="vg:79412930"/>
<dbReference type="RefSeq" id="YP_010719790.1">
    <property type="nucleotide sequence ID" value="NC_072502.1"/>
</dbReference>
<evidence type="ECO:0000313" key="2">
    <source>
        <dbReference type="Proteomes" id="UP001211688"/>
    </source>
</evidence>
<sequence length="43" mass="4911">MNPNHVRITESRILYRSIPVQIVAFEPETATAPEIVRGTVKFE</sequence>
<evidence type="ECO:0000313" key="1">
    <source>
        <dbReference type="EMBL" id="WAX22372.1"/>
    </source>
</evidence>
<organism evidence="1 2">
    <name type="scientific">Pseudomonas phage MiCath</name>
    <dbReference type="NCBI Taxonomy" id="3003729"/>
    <lineage>
        <taxon>Viruses</taxon>
        <taxon>Duplodnaviria</taxon>
        <taxon>Heunggongvirae</taxon>
        <taxon>Uroviricota</taxon>
        <taxon>Caudoviricetes</taxon>
        <taxon>Queuovirinae</taxon>
        <taxon>Micathvirus</taxon>
        <taxon>Micathvirus micath</taxon>
    </lineage>
</organism>
<dbReference type="EMBL" id="OP882271">
    <property type="protein sequence ID" value="WAX22372.1"/>
    <property type="molecule type" value="Genomic_DNA"/>
</dbReference>
<accession>A0AAE9VE91</accession>
<keyword evidence="2" id="KW-1185">Reference proteome</keyword>
<proteinExistence type="predicted"/>
<dbReference type="Proteomes" id="UP001211688">
    <property type="component" value="Segment"/>
</dbReference>
<name>A0AAE9VE91_9CAUD</name>
<protein>
    <submittedName>
        <fullName evidence="1">Uncharacterized protein</fullName>
    </submittedName>
</protein>